<dbReference type="SUPFAM" id="SSF81321">
    <property type="entry name" value="Family A G protein-coupled receptor-like"/>
    <property type="match status" value="1"/>
</dbReference>
<comment type="subcellular location">
    <subcellularLocation>
        <location evidence="1">Cell membrane</location>
        <topology evidence="1">Multi-pass membrane protein</topology>
    </subcellularLocation>
</comment>
<keyword evidence="8" id="KW-0807">Transducer</keyword>
<keyword evidence="2" id="KW-1003">Cell membrane</keyword>
<feature type="transmembrane region" description="Helical" evidence="10">
    <location>
        <begin position="138"/>
        <end position="158"/>
    </location>
</feature>
<evidence type="ECO:0000259" key="11">
    <source>
        <dbReference type="PROSITE" id="PS50262"/>
    </source>
</evidence>
<keyword evidence="13" id="KW-1185">Reference proteome</keyword>
<dbReference type="GO" id="GO:0060326">
    <property type="term" value="P:cell chemotaxis"/>
    <property type="evidence" value="ECO:0007669"/>
    <property type="project" value="TreeGrafter"/>
</dbReference>
<keyword evidence="4 10" id="KW-1133">Transmembrane helix</keyword>
<dbReference type="InterPro" id="IPR050119">
    <property type="entry name" value="CCR1-9-like"/>
</dbReference>
<dbReference type="PANTHER" id="PTHR10489">
    <property type="entry name" value="CELL ADHESION MOLECULE"/>
    <property type="match status" value="1"/>
</dbReference>
<evidence type="ECO:0000256" key="7">
    <source>
        <dbReference type="ARBA" id="ARBA00023170"/>
    </source>
</evidence>
<feature type="region of interest" description="Disordered" evidence="9">
    <location>
        <begin position="352"/>
        <end position="389"/>
    </location>
</feature>
<dbReference type="CTD" id="100003167"/>
<dbReference type="Proteomes" id="UP000694546">
    <property type="component" value="Chromosome 8"/>
</dbReference>
<evidence type="ECO:0000313" key="13">
    <source>
        <dbReference type="Proteomes" id="UP000694546"/>
    </source>
</evidence>
<dbReference type="InterPro" id="IPR017452">
    <property type="entry name" value="GPCR_Rhodpsn_7TM"/>
</dbReference>
<dbReference type="GO" id="GO:0009897">
    <property type="term" value="C:external side of plasma membrane"/>
    <property type="evidence" value="ECO:0007669"/>
    <property type="project" value="TreeGrafter"/>
</dbReference>
<dbReference type="GeneTree" id="ENSGT01030000234667"/>
<feature type="compositionally biased region" description="Polar residues" evidence="9">
    <location>
        <begin position="376"/>
        <end position="389"/>
    </location>
</feature>
<keyword evidence="3 10" id="KW-0812">Transmembrane</keyword>
<reference evidence="12" key="1">
    <citation type="submission" date="2025-08" db="UniProtKB">
        <authorList>
            <consortium name="Ensembl"/>
        </authorList>
    </citation>
    <scope>IDENTIFICATION</scope>
</reference>
<dbReference type="GO" id="GO:0005044">
    <property type="term" value="F:scavenger receptor activity"/>
    <property type="evidence" value="ECO:0007669"/>
    <property type="project" value="InterPro"/>
</dbReference>
<protein>
    <submittedName>
        <fullName evidence="12">Atypical chemokine receptor 4a</fullName>
    </submittedName>
</protein>
<keyword evidence="6 10" id="KW-0472">Membrane</keyword>
<feature type="transmembrane region" description="Helical" evidence="10">
    <location>
        <begin position="185"/>
        <end position="203"/>
    </location>
</feature>
<feature type="compositionally biased region" description="Basic residues" evidence="9">
    <location>
        <begin position="352"/>
        <end position="363"/>
    </location>
</feature>
<evidence type="ECO:0000256" key="4">
    <source>
        <dbReference type="ARBA" id="ARBA00022989"/>
    </source>
</evidence>
<dbReference type="GO" id="GO:0007204">
    <property type="term" value="P:positive regulation of cytosolic calcium ion concentration"/>
    <property type="evidence" value="ECO:0007669"/>
    <property type="project" value="TreeGrafter"/>
</dbReference>
<dbReference type="Pfam" id="PF00001">
    <property type="entry name" value="7tm_1"/>
    <property type="match status" value="1"/>
</dbReference>
<feature type="transmembrane region" description="Helical" evidence="10">
    <location>
        <begin position="272"/>
        <end position="290"/>
    </location>
</feature>
<evidence type="ECO:0000256" key="3">
    <source>
        <dbReference type="ARBA" id="ARBA00022692"/>
    </source>
</evidence>
<proteinExistence type="predicted"/>
<feature type="transmembrane region" description="Helical" evidence="10">
    <location>
        <begin position="325"/>
        <end position="344"/>
    </location>
</feature>
<evidence type="ECO:0000256" key="1">
    <source>
        <dbReference type="ARBA" id="ARBA00004651"/>
    </source>
</evidence>
<evidence type="ECO:0000256" key="10">
    <source>
        <dbReference type="SAM" id="Phobius"/>
    </source>
</evidence>
<dbReference type="PANTHER" id="PTHR10489:SF910">
    <property type="entry name" value="ATYPICAL CHEMOKINE RECEPTOR 4"/>
    <property type="match status" value="1"/>
</dbReference>
<dbReference type="InterPro" id="IPR000276">
    <property type="entry name" value="GPCR_Rhodpsn"/>
</dbReference>
<reference evidence="12" key="2">
    <citation type="submission" date="2025-09" db="UniProtKB">
        <authorList>
            <consortium name="Ensembl"/>
        </authorList>
    </citation>
    <scope>IDENTIFICATION</scope>
</reference>
<name>A0A8C5BLR3_GADMO</name>
<feature type="domain" description="G-protein coupled receptors family 1 profile" evidence="11">
    <location>
        <begin position="77"/>
        <end position="337"/>
    </location>
</feature>
<dbReference type="PRINTS" id="PR00237">
    <property type="entry name" value="GPCRRHODOPSN"/>
</dbReference>
<accession>A0A8C5BLR3</accession>
<feature type="transmembrane region" description="Helical" evidence="10">
    <location>
        <begin position="65"/>
        <end position="86"/>
    </location>
</feature>
<sequence>MSTQTFSLSHSLSQPALFTMDFPIEEAEAYFDHDNFSHTNYSYEDYPTLCEKADVRSFAAVFLPVVYTVCLVVGVAGNAAVVAVYACRKHLKTMTDAFLTHLAVADLLLLLMLPFWAADAARGWELGEALCKAVSACYTVNFTCCMLLLACISLDRYLASVRARGDARALTRLERVFSRKHCGKVCLVAWVTALALGVPDLAFSTVRPLGDRNVCLAVLPPYLGREVKGCLEMAEVLLGFVLPLCVMAFSYWKVALVLRGLPVESRDRKWKALRVLLTVVGVFVFTQLPYNVVKIYRTVDSMYHVVTHCGTSKALDQAAQITESLALTHCCLNPILYAFVGTSFRQHMMKMGKRLGERRRRRQQTTEDQGMDMSFHSHSASQETNTFSV</sequence>
<dbReference type="PRINTS" id="PR00657">
    <property type="entry name" value="CCCHEMOKINER"/>
</dbReference>
<keyword evidence="7" id="KW-0675">Receptor</keyword>
<dbReference type="AlphaFoldDB" id="A0A8C5BLR3"/>
<dbReference type="GO" id="GO:0019722">
    <property type="term" value="P:calcium-mediated signaling"/>
    <property type="evidence" value="ECO:0007669"/>
    <property type="project" value="TreeGrafter"/>
</dbReference>
<keyword evidence="5" id="KW-0297">G-protein coupled receptor</keyword>
<evidence type="ECO:0000256" key="6">
    <source>
        <dbReference type="ARBA" id="ARBA00023136"/>
    </source>
</evidence>
<evidence type="ECO:0000256" key="2">
    <source>
        <dbReference type="ARBA" id="ARBA00022475"/>
    </source>
</evidence>
<evidence type="ECO:0000256" key="8">
    <source>
        <dbReference type="ARBA" id="ARBA00023224"/>
    </source>
</evidence>
<dbReference type="InterPro" id="IPR005383">
    <property type="entry name" value="ACKR4"/>
</dbReference>
<evidence type="ECO:0000313" key="12">
    <source>
        <dbReference type="Ensembl" id="ENSGMOP00000049499.1"/>
    </source>
</evidence>
<dbReference type="GO" id="GO:0019957">
    <property type="term" value="F:C-C chemokine binding"/>
    <property type="evidence" value="ECO:0007669"/>
    <property type="project" value="TreeGrafter"/>
</dbReference>
<dbReference type="InterPro" id="IPR000355">
    <property type="entry name" value="Chemokine_rcpt"/>
</dbReference>
<feature type="transmembrane region" description="Helical" evidence="10">
    <location>
        <begin position="233"/>
        <end position="252"/>
    </location>
</feature>
<dbReference type="Gene3D" id="1.20.1070.10">
    <property type="entry name" value="Rhodopsin 7-helix transmembrane proteins"/>
    <property type="match status" value="1"/>
</dbReference>
<organism evidence="12 13">
    <name type="scientific">Gadus morhua</name>
    <name type="common">Atlantic cod</name>
    <dbReference type="NCBI Taxonomy" id="8049"/>
    <lineage>
        <taxon>Eukaryota</taxon>
        <taxon>Metazoa</taxon>
        <taxon>Chordata</taxon>
        <taxon>Craniata</taxon>
        <taxon>Vertebrata</taxon>
        <taxon>Euteleostomi</taxon>
        <taxon>Actinopterygii</taxon>
        <taxon>Neopterygii</taxon>
        <taxon>Teleostei</taxon>
        <taxon>Neoteleostei</taxon>
        <taxon>Acanthomorphata</taxon>
        <taxon>Zeiogadaria</taxon>
        <taxon>Gadariae</taxon>
        <taxon>Gadiformes</taxon>
        <taxon>Gadoidei</taxon>
        <taxon>Gadidae</taxon>
        <taxon>Gadus</taxon>
    </lineage>
</organism>
<dbReference type="KEGG" id="gmh:115549520"/>
<dbReference type="PROSITE" id="PS50262">
    <property type="entry name" value="G_PROTEIN_RECEP_F1_2"/>
    <property type="match status" value="1"/>
</dbReference>
<dbReference type="GO" id="GO:0006955">
    <property type="term" value="P:immune response"/>
    <property type="evidence" value="ECO:0007669"/>
    <property type="project" value="TreeGrafter"/>
</dbReference>
<dbReference type="PRINTS" id="PR01558">
    <property type="entry name" value="CHEMOKINER11"/>
</dbReference>
<evidence type="ECO:0000256" key="5">
    <source>
        <dbReference type="ARBA" id="ARBA00023040"/>
    </source>
</evidence>
<dbReference type="Ensembl" id="ENSGMOT00000024359.1">
    <property type="protein sequence ID" value="ENSGMOP00000049499.1"/>
    <property type="gene ID" value="ENSGMOG00000027155.1"/>
</dbReference>
<feature type="transmembrane region" description="Helical" evidence="10">
    <location>
        <begin position="98"/>
        <end position="118"/>
    </location>
</feature>
<dbReference type="GO" id="GO:0016493">
    <property type="term" value="F:C-C chemokine receptor activity"/>
    <property type="evidence" value="ECO:0007669"/>
    <property type="project" value="TreeGrafter"/>
</dbReference>
<evidence type="ECO:0000256" key="9">
    <source>
        <dbReference type="SAM" id="MobiDB-lite"/>
    </source>
</evidence>
<dbReference type="OMA" id="DYYYHEN"/>